<gene>
    <name evidence="3" type="ORF">D0466_14650</name>
</gene>
<dbReference type="AlphaFoldDB" id="A0A372L9X4"/>
<organism evidence="3 4">
    <name type="scientific">Peribacillus glennii</name>
    <dbReference type="NCBI Taxonomy" id="2303991"/>
    <lineage>
        <taxon>Bacteria</taxon>
        <taxon>Bacillati</taxon>
        <taxon>Bacillota</taxon>
        <taxon>Bacilli</taxon>
        <taxon>Bacillales</taxon>
        <taxon>Bacillaceae</taxon>
        <taxon>Peribacillus</taxon>
    </lineage>
</organism>
<evidence type="ECO:0000256" key="1">
    <source>
        <dbReference type="SAM" id="Phobius"/>
    </source>
</evidence>
<protein>
    <submittedName>
        <fullName evidence="3">Cell wall-active antibiotics response protein</fullName>
    </submittedName>
</protein>
<dbReference type="GO" id="GO:0016020">
    <property type="term" value="C:membrane"/>
    <property type="evidence" value="ECO:0007669"/>
    <property type="project" value="InterPro"/>
</dbReference>
<dbReference type="Proteomes" id="UP000262939">
    <property type="component" value="Unassembled WGS sequence"/>
</dbReference>
<keyword evidence="1" id="KW-0472">Membrane</keyword>
<dbReference type="PIRSF" id="PIRSF031509">
    <property type="entry name" value="Cell_wall_LiaF/YvqF"/>
    <property type="match status" value="1"/>
</dbReference>
<name>A0A372L9X4_9BACI</name>
<evidence type="ECO:0000313" key="3">
    <source>
        <dbReference type="EMBL" id="RFU62412.1"/>
    </source>
</evidence>
<proteinExistence type="predicted"/>
<keyword evidence="1" id="KW-0812">Transmembrane</keyword>
<keyword evidence="4" id="KW-1185">Reference proteome</keyword>
<sequence length="247" mass="28213">MFKQLKTDYFSWIVLIGIVLLLLEISFFDGGLLFSLAFTIGLTYFGRKSYSRKRGKIMFWAGLFTTAITVLHMMIFKFFLLAILVYVILTFFQSKKNPGIIKPELVEPEIQAGNPENEPMLKKDHIFENRLFGRQKTPEYIYEWNDINIQGGIGDTVVDLSNTILPKGEAVISIRSFIGKIQILVPYDIEVSIHHSVFAGKADIFRHQEKMAFNQIISYQTAGYEKAGQKVKIITSQITGDLEVSRI</sequence>
<reference evidence="3 4" key="1">
    <citation type="submission" date="2018-08" db="EMBL/GenBank/DDBJ databases">
        <title>Bacillus chawlae sp. nov., Bacillus glennii sp. nov., and Bacillus saganii sp. nov. Isolated from the Vehicle Assembly Building at Kennedy Space Center where the Viking Spacecraft were Assembled.</title>
        <authorList>
            <person name="Seuylemezian A."/>
            <person name="Vaishampayan P."/>
        </authorList>
    </citation>
    <scope>NUCLEOTIDE SEQUENCE [LARGE SCALE GENOMIC DNA]</scope>
    <source>
        <strain evidence="3 4">V44-8</strain>
    </source>
</reference>
<feature type="transmembrane region" description="Helical" evidence="1">
    <location>
        <begin position="12"/>
        <end position="45"/>
    </location>
</feature>
<dbReference type="EMBL" id="QVTD01000010">
    <property type="protein sequence ID" value="RFU62412.1"/>
    <property type="molecule type" value="Genomic_DNA"/>
</dbReference>
<evidence type="ECO:0000313" key="4">
    <source>
        <dbReference type="Proteomes" id="UP000262939"/>
    </source>
</evidence>
<evidence type="ECO:0000259" key="2">
    <source>
        <dbReference type="Pfam" id="PF09922"/>
    </source>
</evidence>
<dbReference type="InterPro" id="IPR047793">
    <property type="entry name" value="LiaF_C"/>
</dbReference>
<keyword evidence="1" id="KW-1133">Transmembrane helix</keyword>
<dbReference type="RefSeq" id="WP_117323308.1">
    <property type="nucleotide sequence ID" value="NZ_QVTD01000010.1"/>
</dbReference>
<feature type="domain" description="Cell wall-active antibiotics response LiaF-like C-terminal" evidence="2">
    <location>
        <begin position="132"/>
        <end position="244"/>
    </location>
</feature>
<dbReference type="InterPro" id="IPR016975">
    <property type="entry name" value="Cell_wall_LiaF"/>
</dbReference>
<dbReference type="OrthoDB" id="2351415at2"/>
<comment type="caution">
    <text evidence="3">The sequence shown here is derived from an EMBL/GenBank/DDBJ whole genome shotgun (WGS) entry which is preliminary data.</text>
</comment>
<accession>A0A372L9X4</accession>
<dbReference type="Pfam" id="PF09922">
    <property type="entry name" value="LiaF-like_C"/>
    <property type="match status" value="1"/>
</dbReference>
<dbReference type="NCBIfam" id="NF040535">
    <property type="entry name" value="LiaF_C_term"/>
    <property type="match status" value="1"/>
</dbReference>
<dbReference type="InterPro" id="IPR024425">
    <property type="entry name" value="LiaF-like_C"/>
</dbReference>
<feature type="transmembrane region" description="Helical" evidence="1">
    <location>
        <begin position="57"/>
        <end position="89"/>
    </location>
</feature>